<feature type="transmembrane region" description="Helical" evidence="5">
    <location>
        <begin position="266"/>
        <end position="289"/>
    </location>
</feature>
<name>A8XTR8_CAEBR</name>
<accession>A8XTR8</accession>
<evidence type="ECO:0000256" key="1">
    <source>
        <dbReference type="ARBA" id="ARBA00004370"/>
    </source>
</evidence>
<reference evidence="7 8" key="2">
    <citation type="journal article" date="2011" name="PLoS Genet.">
        <title>Caenorhabditis briggsae recombinant inbred line genotypes reveal inter-strain incompatibility and the evolution of recombination.</title>
        <authorList>
            <person name="Ross J.A."/>
            <person name="Koboldt D.C."/>
            <person name="Staisch J.E."/>
            <person name="Chamberlin H.M."/>
            <person name="Gupta B.P."/>
            <person name="Miller R.D."/>
            <person name="Baird S.E."/>
            <person name="Haag E.S."/>
        </authorList>
    </citation>
    <scope>NUCLEOTIDE SEQUENCE [LARGE SCALE GENOMIC DNA]</scope>
    <source>
        <strain evidence="7 8">AF16</strain>
    </source>
</reference>
<dbReference type="InterPro" id="IPR019427">
    <property type="entry name" value="7TM_GPCR_serpentine_rcpt_Srw"/>
</dbReference>
<dbReference type="Gene3D" id="1.20.1070.10">
    <property type="entry name" value="Rhodopsin 7-helix transmembrane proteins"/>
    <property type="match status" value="1"/>
</dbReference>
<feature type="transmembrane region" description="Helical" evidence="5">
    <location>
        <begin position="223"/>
        <end position="245"/>
    </location>
</feature>
<dbReference type="HOGENOM" id="CLU_043715_2_1_1"/>
<evidence type="ECO:0000256" key="5">
    <source>
        <dbReference type="SAM" id="Phobius"/>
    </source>
</evidence>
<dbReference type="CTD" id="8580415"/>
<feature type="transmembrane region" description="Helical" evidence="5">
    <location>
        <begin position="158"/>
        <end position="175"/>
    </location>
</feature>
<dbReference type="PANTHER" id="PTHR46846:SF2">
    <property type="entry name" value="G-PROTEIN COUPLED RECEPTORS FAMILY 1 PROFILE DOMAIN-CONTAINING PROTEIN"/>
    <property type="match status" value="1"/>
</dbReference>
<evidence type="ECO:0000313" key="8">
    <source>
        <dbReference type="Proteomes" id="UP000008549"/>
    </source>
</evidence>
<sequence length="301" mass="35329">MISSIYDYVDSNKELENVQNFWSLSDHFNFFLETSTIIFNLIHLSILLQKELRKFSIFILMAGICISDILGFLVSLIFLDLSREDSQKQIQEFRNSNFPFWLCFDGPFKILDPAGVLKTIILNSTRPISIWLAIFMALIRTLSIIFPMNSNFTKPKNTVTLVTVTCLFWIIYYSWELIFAEIWWFPDQISYGCNLKTQARKYTHYVLALSTDFLMESRENREYLVRLIPVFFYPILTVSLLFELYKIKKRRKILSKNQENSSDNTVILVFFMTVSFMLSEGLAGISNFYEVSSFSDRSEIL</sequence>
<keyword evidence="8" id="KW-1185">Reference proteome</keyword>
<dbReference type="RefSeq" id="XP_002638418.2">
    <property type="nucleotide sequence ID" value="XM_002638372.2"/>
</dbReference>
<dbReference type="WormBase" id="CBG18632">
    <property type="protein sequence ID" value="CBP26508"/>
    <property type="gene ID" value="WBGene00038014"/>
</dbReference>
<feature type="transmembrane region" description="Helical" evidence="5">
    <location>
        <begin position="30"/>
        <end position="48"/>
    </location>
</feature>
<dbReference type="InParanoid" id="A8XTR8"/>
<keyword evidence="3 5" id="KW-1133">Transmembrane helix</keyword>
<dbReference type="SUPFAM" id="SSF81321">
    <property type="entry name" value="Family A G protein-coupled receptor-like"/>
    <property type="match status" value="1"/>
</dbReference>
<dbReference type="Proteomes" id="UP000008549">
    <property type="component" value="Unassembled WGS sequence"/>
</dbReference>
<keyword evidence="2 5" id="KW-0812">Transmembrane</keyword>
<feature type="transmembrane region" description="Helical" evidence="5">
    <location>
        <begin position="55"/>
        <end position="79"/>
    </location>
</feature>
<feature type="domain" description="G-protein coupled receptors family 1 profile" evidence="6">
    <location>
        <begin position="39"/>
        <end position="301"/>
    </location>
</feature>
<dbReference type="AlphaFoldDB" id="A8XTR8"/>
<gene>
    <name evidence="7 9" type="ORF">CBG18632</name>
    <name evidence="7" type="ORF">CBG_18632</name>
</gene>
<dbReference type="GO" id="GO:0008528">
    <property type="term" value="F:G protein-coupled peptide receptor activity"/>
    <property type="evidence" value="ECO:0007669"/>
    <property type="project" value="InterPro"/>
</dbReference>
<dbReference type="OMA" id="MLARNNT"/>
<dbReference type="PANTHER" id="PTHR46846">
    <property type="entry name" value="SERPENTINE RECEPTOR, CLASS W-RELATED"/>
    <property type="match status" value="1"/>
</dbReference>
<dbReference type="EMBL" id="HE601466">
    <property type="protein sequence ID" value="CAP36044.2"/>
    <property type="molecule type" value="Genomic_DNA"/>
</dbReference>
<feature type="transmembrane region" description="Helical" evidence="5">
    <location>
        <begin position="128"/>
        <end position="146"/>
    </location>
</feature>
<dbReference type="KEGG" id="cbr:CBG_18632"/>
<dbReference type="PROSITE" id="PS50262">
    <property type="entry name" value="G_PROTEIN_RECEP_F1_2"/>
    <property type="match status" value="1"/>
</dbReference>
<evidence type="ECO:0000256" key="4">
    <source>
        <dbReference type="ARBA" id="ARBA00023136"/>
    </source>
</evidence>
<dbReference type="InterPro" id="IPR017452">
    <property type="entry name" value="GPCR_Rhodpsn_7TM"/>
</dbReference>
<evidence type="ECO:0000256" key="3">
    <source>
        <dbReference type="ARBA" id="ARBA00022989"/>
    </source>
</evidence>
<evidence type="ECO:0000259" key="6">
    <source>
        <dbReference type="PROSITE" id="PS50262"/>
    </source>
</evidence>
<evidence type="ECO:0000313" key="9">
    <source>
        <dbReference type="WormBase" id="CBG18632"/>
    </source>
</evidence>
<evidence type="ECO:0000313" key="7">
    <source>
        <dbReference type="EMBL" id="CAP36044.2"/>
    </source>
</evidence>
<comment type="subcellular location">
    <subcellularLocation>
        <location evidence="1">Membrane</location>
    </subcellularLocation>
</comment>
<dbReference type="GeneID" id="8580415"/>
<keyword evidence="4 5" id="KW-0472">Membrane</keyword>
<dbReference type="Pfam" id="PF10324">
    <property type="entry name" value="7TM_GPCR_Srw"/>
    <property type="match status" value="1"/>
</dbReference>
<evidence type="ECO:0000256" key="2">
    <source>
        <dbReference type="ARBA" id="ARBA00022692"/>
    </source>
</evidence>
<dbReference type="GO" id="GO:0016020">
    <property type="term" value="C:membrane"/>
    <property type="evidence" value="ECO:0007669"/>
    <property type="project" value="UniProtKB-SubCell"/>
</dbReference>
<proteinExistence type="predicted"/>
<protein>
    <submittedName>
        <fullName evidence="7">Protein CBG18632</fullName>
    </submittedName>
</protein>
<organism evidence="7 8">
    <name type="scientific">Caenorhabditis briggsae</name>
    <dbReference type="NCBI Taxonomy" id="6238"/>
    <lineage>
        <taxon>Eukaryota</taxon>
        <taxon>Metazoa</taxon>
        <taxon>Ecdysozoa</taxon>
        <taxon>Nematoda</taxon>
        <taxon>Chromadorea</taxon>
        <taxon>Rhabditida</taxon>
        <taxon>Rhabditina</taxon>
        <taxon>Rhabditomorpha</taxon>
        <taxon>Rhabditoidea</taxon>
        <taxon>Rhabditidae</taxon>
        <taxon>Peloderinae</taxon>
        <taxon>Caenorhabditis</taxon>
    </lineage>
</organism>
<reference evidence="7 8" key="1">
    <citation type="journal article" date="2003" name="PLoS Biol.">
        <title>The genome sequence of Caenorhabditis briggsae: a platform for comparative genomics.</title>
        <authorList>
            <person name="Stein L.D."/>
            <person name="Bao Z."/>
            <person name="Blasiar D."/>
            <person name="Blumenthal T."/>
            <person name="Brent M.R."/>
            <person name="Chen N."/>
            <person name="Chinwalla A."/>
            <person name="Clarke L."/>
            <person name="Clee C."/>
            <person name="Coghlan A."/>
            <person name="Coulson A."/>
            <person name="D'Eustachio P."/>
            <person name="Fitch D.H."/>
            <person name="Fulton L.A."/>
            <person name="Fulton R.E."/>
            <person name="Griffiths-Jones S."/>
            <person name="Harris T.W."/>
            <person name="Hillier L.W."/>
            <person name="Kamath R."/>
            <person name="Kuwabara P.E."/>
            <person name="Mardis E.R."/>
            <person name="Marra M.A."/>
            <person name="Miner T.L."/>
            <person name="Minx P."/>
            <person name="Mullikin J.C."/>
            <person name="Plumb R.W."/>
            <person name="Rogers J."/>
            <person name="Schein J.E."/>
            <person name="Sohrmann M."/>
            <person name="Spieth J."/>
            <person name="Stajich J.E."/>
            <person name="Wei C."/>
            <person name="Willey D."/>
            <person name="Wilson R.K."/>
            <person name="Durbin R."/>
            <person name="Waterston R.H."/>
        </authorList>
    </citation>
    <scope>NUCLEOTIDE SEQUENCE [LARGE SCALE GENOMIC DNA]</scope>
    <source>
        <strain evidence="7 8">AF16</strain>
    </source>
</reference>